<name>A0A1I2UYG7_9BACT</name>
<dbReference type="Pfam" id="PF05050">
    <property type="entry name" value="Methyltransf_21"/>
    <property type="match status" value="1"/>
</dbReference>
<dbReference type="GO" id="GO:0032259">
    <property type="term" value="P:methylation"/>
    <property type="evidence" value="ECO:0007669"/>
    <property type="project" value="UniProtKB-KW"/>
</dbReference>
<feature type="domain" description="Methyltransferase FkbM" evidence="1">
    <location>
        <begin position="70"/>
        <end position="259"/>
    </location>
</feature>
<gene>
    <name evidence="2" type="ORF">SAMN04487988_108190</name>
</gene>
<reference evidence="3" key="1">
    <citation type="submission" date="2016-10" db="EMBL/GenBank/DDBJ databases">
        <authorList>
            <person name="Varghese N."/>
            <person name="Submissions S."/>
        </authorList>
    </citation>
    <scope>NUCLEOTIDE SEQUENCE [LARGE SCALE GENOMIC DNA]</scope>
    <source>
        <strain evidence="3">DSM 19315</strain>
    </source>
</reference>
<dbReference type="SUPFAM" id="SSF53335">
    <property type="entry name" value="S-adenosyl-L-methionine-dependent methyltransferases"/>
    <property type="match status" value="1"/>
</dbReference>
<dbReference type="EMBL" id="FOPC01000008">
    <property type="protein sequence ID" value="SFG81953.1"/>
    <property type="molecule type" value="Genomic_DNA"/>
</dbReference>
<keyword evidence="2" id="KW-0808">Transferase</keyword>
<dbReference type="NCBIfam" id="TIGR01444">
    <property type="entry name" value="fkbM_fam"/>
    <property type="match status" value="1"/>
</dbReference>
<dbReference type="GO" id="GO:0008168">
    <property type="term" value="F:methyltransferase activity"/>
    <property type="evidence" value="ECO:0007669"/>
    <property type="project" value="UniProtKB-KW"/>
</dbReference>
<organism evidence="2 3">
    <name type="scientific">Algoriphagus hitonicola</name>
    <dbReference type="NCBI Taxonomy" id="435880"/>
    <lineage>
        <taxon>Bacteria</taxon>
        <taxon>Pseudomonadati</taxon>
        <taxon>Bacteroidota</taxon>
        <taxon>Cytophagia</taxon>
        <taxon>Cytophagales</taxon>
        <taxon>Cyclobacteriaceae</taxon>
        <taxon>Algoriphagus</taxon>
    </lineage>
</organism>
<protein>
    <submittedName>
        <fullName evidence="2">Methyltransferase, FkbM family</fullName>
    </submittedName>
</protein>
<dbReference type="STRING" id="435880.SAMN04487988_108190"/>
<sequence length="284" mass="32478">MLNIVCQPPAMTLKSKFKTFYKNLRISLSANENPLFMAYYRHFYKPKSGSLSAFLSEYSLSKKGDFTVIQIGANDGITNDPIHKFIKRDRWKGVLLEPQPAVFHQFLKKIYKKNKELHPICAAIGRGDGQQKLYKIGFSEMRWATGLASFSKEKIEELFENGIVEKNCQKFGIKIPSDPSERIGFEMVDVISPNTLIKKYKIDKIDLLQIDAEGFDLEVISIFDIPNSKPGAIIFENVNHSAAELSKCYQMLTENGYQLKVIGRDTLAMLNPTQEFEHFFQKTI</sequence>
<evidence type="ECO:0000313" key="2">
    <source>
        <dbReference type="EMBL" id="SFG81953.1"/>
    </source>
</evidence>
<keyword evidence="3" id="KW-1185">Reference proteome</keyword>
<dbReference type="InterPro" id="IPR006342">
    <property type="entry name" value="FkbM_mtfrase"/>
</dbReference>
<evidence type="ECO:0000313" key="3">
    <source>
        <dbReference type="Proteomes" id="UP000199642"/>
    </source>
</evidence>
<keyword evidence="2" id="KW-0489">Methyltransferase</keyword>
<dbReference type="Gene3D" id="3.40.50.150">
    <property type="entry name" value="Vaccinia Virus protein VP39"/>
    <property type="match status" value="1"/>
</dbReference>
<evidence type="ECO:0000259" key="1">
    <source>
        <dbReference type="Pfam" id="PF05050"/>
    </source>
</evidence>
<dbReference type="AlphaFoldDB" id="A0A1I2UYG7"/>
<dbReference type="Proteomes" id="UP000199642">
    <property type="component" value="Unassembled WGS sequence"/>
</dbReference>
<proteinExistence type="predicted"/>
<accession>A0A1I2UYG7</accession>
<dbReference type="InterPro" id="IPR029063">
    <property type="entry name" value="SAM-dependent_MTases_sf"/>
</dbReference>